<protein>
    <recommendedName>
        <fullName evidence="3">Purine-nucleoside phosphorylase</fullName>
    </recommendedName>
</protein>
<keyword evidence="2" id="KW-1185">Reference proteome</keyword>
<dbReference type="Proteomes" id="UP000679179">
    <property type="component" value="Unassembled WGS sequence"/>
</dbReference>
<dbReference type="Pfam" id="PF04463">
    <property type="entry name" value="2-thiour_desulf"/>
    <property type="match status" value="1"/>
</dbReference>
<dbReference type="EMBL" id="BOPZ01000008">
    <property type="protein sequence ID" value="GIM28696.1"/>
    <property type="molecule type" value="Genomic_DNA"/>
</dbReference>
<dbReference type="InterPro" id="IPR007553">
    <property type="entry name" value="2-thiour_desulf"/>
</dbReference>
<dbReference type="AlphaFoldDB" id="A0A919VGJ4"/>
<dbReference type="RefSeq" id="WP_212903417.1">
    <property type="nucleotide sequence ID" value="NZ_BOPZ01000008.1"/>
</dbReference>
<dbReference type="PANTHER" id="PTHR30087">
    <property type="entry name" value="INNER MEMBRANE PROTEIN"/>
    <property type="match status" value="1"/>
</dbReference>
<evidence type="ECO:0000313" key="1">
    <source>
        <dbReference type="EMBL" id="GIM28696.1"/>
    </source>
</evidence>
<evidence type="ECO:0000313" key="2">
    <source>
        <dbReference type="Proteomes" id="UP000679179"/>
    </source>
</evidence>
<comment type="caution">
    <text evidence="1">The sequence shown here is derived from an EMBL/GenBank/DDBJ whole genome shotgun (WGS) entry which is preliminary data.</text>
</comment>
<reference evidence="1" key="1">
    <citation type="submission" date="2021-03" db="EMBL/GenBank/DDBJ databases">
        <title>Taxonomic study of Clostridium polyendosporum from meadow-gley soil under rice.</title>
        <authorList>
            <person name="Kobayashi H."/>
            <person name="Tanizawa Y."/>
            <person name="Yagura M."/>
        </authorList>
    </citation>
    <scope>NUCLEOTIDE SEQUENCE</scope>
    <source>
        <strain evidence="1">JCM 30710</strain>
    </source>
</reference>
<gene>
    <name evidence="1" type="ORF">CPJCM30710_13620</name>
</gene>
<organism evidence="1 2">
    <name type="scientific">Clostridium polyendosporum</name>
    <dbReference type="NCBI Taxonomy" id="69208"/>
    <lineage>
        <taxon>Bacteria</taxon>
        <taxon>Bacillati</taxon>
        <taxon>Bacillota</taxon>
        <taxon>Clostridia</taxon>
        <taxon>Eubacteriales</taxon>
        <taxon>Clostridiaceae</taxon>
        <taxon>Clostridium</taxon>
    </lineage>
</organism>
<accession>A0A919VGJ4</accession>
<dbReference type="PANTHER" id="PTHR30087:SF1">
    <property type="entry name" value="HYPOTHETICAL CYTOSOLIC PROTEIN"/>
    <property type="match status" value="1"/>
</dbReference>
<name>A0A919VGJ4_9CLOT</name>
<sequence>MIIISACLCGINCKYNGGNNLRKDIKDLFDQGKAVLVCPENLGELPTPRSAREIVGGTGKDVLEGRARVISAEGKDSTKEFLEGAEKTLEIAKKVGAKVAILKAKSPSCGCGWIYDGTFSGKLIKGNGVTAELLSKKGIKVYNEDNFKEEEWGEL</sequence>
<evidence type="ECO:0008006" key="3">
    <source>
        <dbReference type="Google" id="ProtNLM"/>
    </source>
</evidence>
<proteinExistence type="predicted"/>